<evidence type="ECO:0000256" key="3">
    <source>
        <dbReference type="ARBA" id="ARBA00022676"/>
    </source>
</evidence>
<reference evidence="7 8" key="1">
    <citation type="submission" date="2016-10" db="EMBL/GenBank/DDBJ databases">
        <authorList>
            <person name="Varghese N."/>
            <person name="Submissions S."/>
        </authorList>
    </citation>
    <scope>NUCLEOTIDE SEQUENCE [LARGE SCALE GENOMIC DNA]</scope>
    <source>
        <strain evidence="7 8">DSM 17997</strain>
    </source>
</reference>
<dbReference type="RefSeq" id="WP_019600028.1">
    <property type="nucleotide sequence ID" value="NZ_FNQC01000018.1"/>
</dbReference>
<evidence type="ECO:0000313" key="7">
    <source>
        <dbReference type="EMBL" id="SDZ50133.1"/>
    </source>
</evidence>
<dbReference type="NCBIfam" id="TIGR04283">
    <property type="entry name" value="glyco_like_mftF"/>
    <property type="match status" value="1"/>
</dbReference>
<comment type="subcellular location">
    <subcellularLocation>
        <location evidence="1">Cell membrane</location>
    </subcellularLocation>
</comment>
<dbReference type="CDD" id="cd02522">
    <property type="entry name" value="GT_2_like_a"/>
    <property type="match status" value="1"/>
</dbReference>
<name>A0A1H3TIM7_9BACT</name>
<keyword evidence="8" id="KW-1185">Reference proteome</keyword>
<dbReference type="GO" id="GO:0016740">
    <property type="term" value="F:transferase activity"/>
    <property type="evidence" value="ECO:0007669"/>
    <property type="project" value="UniProtKB-KW"/>
</dbReference>
<feature type="domain" description="Glycosyltransferase 2-like" evidence="6">
    <location>
        <begin position="4"/>
        <end position="124"/>
    </location>
</feature>
<evidence type="ECO:0000313" key="8">
    <source>
        <dbReference type="Proteomes" id="UP000199663"/>
    </source>
</evidence>
<keyword evidence="2" id="KW-1003">Cell membrane</keyword>
<keyword evidence="4 7" id="KW-0808">Transferase</keyword>
<evidence type="ECO:0000256" key="2">
    <source>
        <dbReference type="ARBA" id="ARBA00022475"/>
    </source>
</evidence>
<keyword evidence="3" id="KW-0328">Glycosyltransferase</keyword>
<dbReference type="Pfam" id="PF00535">
    <property type="entry name" value="Glycos_transf_2"/>
    <property type="match status" value="1"/>
</dbReference>
<evidence type="ECO:0000256" key="1">
    <source>
        <dbReference type="ARBA" id="ARBA00004236"/>
    </source>
</evidence>
<dbReference type="PANTHER" id="PTHR43646">
    <property type="entry name" value="GLYCOSYLTRANSFERASE"/>
    <property type="match status" value="1"/>
</dbReference>
<dbReference type="InterPro" id="IPR001173">
    <property type="entry name" value="Glyco_trans_2-like"/>
</dbReference>
<comment type="caution">
    <text evidence="7">The sequence shown here is derived from an EMBL/GenBank/DDBJ whole genome shotgun (WGS) entry which is preliminary data.</text>
</comment>
<gene>
    <name evidence="7" type="ORF">SAMN05444412_11820</name>
</gene>
<sequence length="230" mass="26399">MRLSIIIPVLDESENLKSTIPTLFKIGGSDLLEIIVVDGGSRDESKEIARTLGAKVLNSEVRSRAAQMNLGAKYAQGEILYFVHADVRLVPGFVKEIQNAISDGYAAGCFRYRFDSPKLMLRINSWFTRFNGLLVGGGDQTLFIGKSTFNALEGFDEYYTIMEDFDLVRKIKRKYPFRLLPKSILVSARKYETNSWLRVQWANLVAFLMFFLKIHPQKIKSTYQRMLDYR</sequence>
<protein>
    <submittedName>
        <fullName evidence="7">Transferase 2, rSAM/selenodomain-associated</fullName>
    </submittedName>
</protein>
<dbReference type="InterPro" id="IPR026461">
    <property type="entry name" value="Trfase_2_rSAM/seldom_assoc"/>
</dbReference>
<evidence type="ECO:0000256" key="4">
    <source>
        <dbReference type="ARBA" id="ARBA00022679"/>
    </source>
</evidence>
<proteinExistence type="predicted"/>
<dbReference type="Gene3D" id="3.90.550.10">
    <property type="entry name" value="Spore Coat Polysaccharide Biosynthesis Protein SpsA, Chain A"/>
    <property type="match status" value="1"/>
</dbReference>
<keyword evidence="5" id="KW-0472">Membrane</keyword>
<dbReference type="Proteomes" id="UP000199663">
    <property type="component" value="Unassembled WGS sequence"/>
</dbReference>
<dbReference type="SUPFAM" id="SSF53448">
    <property type="entry name" value="Nucleotide-diphospho-sugar transferases"/>
    <property type="match status" value="1"/>
</dbReference>
<organism evidence="7 8">
    <name type="scientific">Rhodonellum ikkaensis</name>
    <dbReference type="NCBI Taxonomy" id="336829"/>
    <lineage>
        <taxon>Bacteria</taxon>
        <taxon>Pseudomonadati</taxon>
        <taxon>Bacteroidota</taxon>
        <taxon>Cytophagia</taxon>
        <taxon>Cytophagales</taxon>
        <taxon>Cytophagaceae</taxon>
        <taxon>Rhodonellum</taxon>
    </lineage>
</organism>
<dbReference type="EMBL" id="FNQC01000018">
    <property type="protein sequence ID" value="SDZ50133.1"/>
    <property type="molecule type" value="Genomic_DNA"/>
</dbReference>
<dbReference type="PANTHER" id="PTHR43646:SF2">
    <property type="entry name" value="GLYCOSYLTRANSFERASE 2-LIKE DOMAIN-CONTAINING PROTEIN"/>
    <property type="match status" value="1"/>
</dbReference>
<dbReference type="InterPro" id="IPR029044">
    <property type="entry name" value="Nucleotide-diphossugar_trans"/>
</dbReference>
<accession>A0A1H3TIM7</accession>
<evidence type="ECO:0000259" key="6">
    <source>
        <dbReference type="Pfam" id="PF00535"/>
    </source>
</evidence>
<evidence type="ECO:0000256" key="5">
    <source>
        <dbReference type="ARBA" id="ARBA00023136"/>
    </source>
</evidence>